<sequence length="492" mass="56682">MTAEQQLMFASFAQYLNERMDYIPLTFLLGFFVTIVVDRWKNIFANIGFVDTAAFYVTNYITGDDEETKIARRNIVRYLCLTQVMVLRDISIKVRKRFPNMDSVVEAGFLQIHEKALMDKYDNEFSKYWVPINWIFAICVKLRRENKIAADVLLNGLLTEVRTFHSNLRNLCNYDWVPVPLAYPQVVFLAVRVYFIICLISRQYIVSEGSSNYSKIDLFIPFMSMLQLIFYMGWLKVAEALLNPLGEDDDDFESNYIIDRNITIALTMVEQTYADVPFQKRDAFHTGDKPLYSEETANMPVHALIGSAARLVVDEPKEKIRMVPRNSVDITAEKINEKERPESFNIKSSHSLSSKIRGKIGRNRSQSLSLQTLEGGRNRSPDTEAPKAWYDNKEFSDFSASTPTRPLDTVNEESFENDTQNEYCPLAWAVKRKTDGSVLTCEPHNPNKKCPKPYMCIASKCGINFCCANEKMLEHVRNMEEAEAENKEDDEL</sequence>
<evidence type="ECO:0000313" key="1">
    <source>
        <dbReference type="Proteomes" id="UP000887576"/>
    </source>
</evidence>
<name>A0AC34QT14_9BILA</name>
<accession>A0AC34QT14</accession>
<dbReference type="WBParaSite" id="JU765_v2.g19032.t1">
    <property type="protein sequence ID" value="JU765_v2.g19032.t1"/>
    <property type="gene ID" value="JU765_v2.g19032"/>
</dbReference>
<reference evidence="2" key="1">
    <citation type="submission" date="2022-11" db="UniProtKB">
        <authorList>
            <consortium name="WormBaseParasite"/>
        </authorList>
    </citation>
    <scope>IDENTIFICATION</scope>
</reference>
<organism evidence="1 2">
    <name type="scientific">Panagrolaimus sp. JU765</name>
    <dbReference type="NCBI Taxonomy" id="591449"/>
    <lineage>
        <taxon>Eukaryota</taxon>
        <taxon>Metazoa</taxon>
        <taxon>Ecdysozoa</taxon>
        <taxon>Nematoda</taxon>
        <taxon>Chromadorea</taxon>
        <taxon>Rhabditida</taxon>
        <taxon>Tylenchina</taxon>
        <taxon>Panagrolaimomorpha</taxon>
        <taxon>Panagrolaimoidea</taxon>
        <taxon>Panagrolaimidae</taxon>
        <taxon>Panagrolaimus</taxon>
    </lineage>
</organism>
<proteinExistence type="predicted"/>
<protein>
    <submittedName>
        <fullName evidence="2">Bestrophin homolog</fullName>
    </submittedName>
</protein>
<dbReference type="Proteomes" id="UP000887576">
    <property type="component" value="Unplaced"/>
</dbReference>
<evidence type="ECO:0000313" key="2">
    <source>
        <dbReference type="WBParaSite" id="JU765_v2.g19032.t1"/>
    </source>
</evidence>